<evidence type="ECO:0000313" key="2">
    <source>
        <dbReference type="Proteomes" id="UP000051181"/>
    </source>
</evidence>
<dbReference type="CDD" id="cd07516">
    <property type="entry name" value="HAD_Pase"/>
    <property type="match status" value="1"/>
</dbReference>
<name>A0A0R1F9I7_9LACO</name>
<dbReference type="InterPro" id="IPR036412">
    <property type="entry name" value="HAD-like_sf"/>
</dbReference>
<dbReference type="Pfam" id="PF08282">
    <property type="entry name" value="Hydrolase_3"/>
    <property type="match status" value="1"/>
</dbReference>
<comment type="caution">
    <text evidence="1">The sequence shown here is derived from an EMBL/GenBank/DDBJ whole genome shotgun (WGS) entry which is preliminary data.</text>
</comment>
<dbReference type="GeneID" id="65917870"/>
<reference evidence="1 2" key="1">
    <citation type="journal article" date="2015" name="Genome Announc.">
        <title>Expanding the biotechnology potential of lactobacilli through comparative genomics of 213 strains and associated genera.</title>
        <authorList>
            <person name="Sun Z."/>
            <person name="Harris H.M."/>
            <person name="McCann A."/>
            <person name="Guo C."/>
            <person name="Argimon S."/>
            <person name="Zhang W."/>
            <person name="Yang X."/>
            <person name="Jeffery I.B."/>
            <person name="Cooney J.C."/>
            <person name="Kagawa T.F."/>
            <person name="Liu W."/>
            <person name="Song Y."/>
            <person name="Salvetti E."/>
            <person name="Wrobel A."/>
            <person name="Rasinkangas P."/>
            <person name="Parkhill J."/>
            <person name="Rea M.C."/>
            <person name="O'Sullivan O."/>
            <person name="Ritari J."/>
            <person name="Douillard F.P."/>
            <person name="Paul Ross R."/>
            <person name="Yang R."/>
            <person name="Briner A.E."/>
            <person name="Felis G.E."/>
            <person name="de Vos W.M."/>
            <person name="Barrangou R."/>
            <person name="Klaenhammer T.R."/>
            <person name="Caufield P.W."/>
            <person name="Cui Y."/>
            <person name="Zhang H."/>
            <person name="O'Toole P.W."/>
        </authorList>
    </citation>
    <scope>NUCLEOTIDE SEQUENCE [LARGE SCALE GENOMIC DNA]</scope>
    <source>
        <strain evidence="1 2">DSM 20001</strain>
    </source>
</reference>
<evidence type="ECO:0000313" key="1">
    <source>
        <dbReference type="EMBL" id="KRK18349.1"/>
    </source>
</evidence>
<dbReference type="Proteomes" id="UP000051181">
    <property type="component" value="Unassembled WGS sequence"/>
</dbReference>
<dbReference type="SUPFAM" id="SSF56784">
    <property type="entry name" value="HAD-like"/>
    <property type="match status" value="1"/>
</dbReference>
<dbReference type="Gene3D" id="3.40.50.1000">
    <property type="entry name" value="HAD superfamily/HAD-like"/>
    <property type="match status" value="1"/>
</dbReference>
<accession>A0A0R1F9I7</accession>
<dbReference type="EMBL" id="AZCN01000017">
    <property type="protein sequence ID" value="KRK18349.1"/>
    <property type="molecule type" value="Genomic_DNA"/>
</dbReference>
<dbReference type="Gene3D" id="3.30.1240.10">
    <property type="match status" value="1"/>
</dbReference>
<dbReference type="GO" id="GO:0016791">
    <property type="term" value="F:phosphatase activity"/>
    <property type="evidence" value="ECO:0007669"/>
    <property type="project" value="UniProtKB-ARBA"/>
</dbReference>
<dbReference type="GO" id="GO:0005829">
    <property type="term" value="C:cytosol"/>
    <property type="evidence" value="ECO:0007669"/>
    <property type="project" value="TreeGrafter"/>
</dbReference>
<sequence length="269" mass="29648">MSTKLIALDLDGTTLNPAGQLSSKTRNVLRAASQRGHKVVITTGRPDNISEQFYDQLDLTTPMINFNGALVHVPHQQWAYEQATTLPQATALALLELKHDFPIKVAIAEGKQFVLTDRPFRDLPFFTDMPAPTVLLNADSLQQAPISLSLFTDAVTLPQLQAAVNQRFPHVVAQTWGAWSGPFSALEIVREATHKSSAIQYLLDYYQMNARDVLAFGDDDNDRDMLTHAGWGVAMKNARPAIKVLANDVTPLSNADDGVADYLIRRLAL</sequence>
<dbReference type="GO" id="GO:0000287">
    <property type="term" value="F:magnesium ion binding"/>
    <property type="evidence" value="ECO:0007669"/>
    <property type="project" value="TreeGrafter"/>
</dbReference>
<dbReference type="InterPro" id="IPR023214">
    <property type="entry name" value="HAD_sf"/>
</dbReference>
<dbReference type="AlphaFoldDB" id="A0A0R1F9I7"/>
<dbReference type="PATRIC" id="fig|913848.6.peg.636"/>
<gene>
    <name evidence="1" type="ORF">FD22_GL000618</name>
</gene>
<dbReference type="InterPro" id="IPR006379">
    <property type="entry name" value="HAD-SF_hydro_IIB"/>
</dbReference>
<dbReference type="RefSeq" id="WP_056943262.1">
    <property type="nucleotide sequence ID" value="NZ_AZCN01000017.1"/>
</dbReference>
<dbReference type="InterPro" id="IPR000150">
    <property type="entry name" value="Cof"/>
</dbReference>
<dbReference type="NCBIfam" id="TIGR01484">
    <property type="entry name" value="HAD-SF-IIB"/>
    <property type="match status" value="1"/>
</dbReference>
<protein>
    <submittedName>
        <fullName evidence="1">HAD superfamily hydrolase</fullName>
    </submittedName>
</protein>
<dbReference type="eggNOG" id="COG0561">
    <property type="taxonomic scope" value="Bacteria"/>
</dbReference>
<dbReference type="SFLD" id="SFLDG01140">
    <property type="entry name" value="C2.B:_Phosphomannomutase_and_P"/>
    <property type="match status" value="1"/>
</dbReference>
<dbReference type="PANTHER" id="PTHR10000">
    <property type="entry name" value="PHOSPHOSERINE PHOSPHATASE"/>
    <property type="match status" value="1"/>
</dbReference>
<dbReference type="PANTHER" id="PTHR10000:SF23">
    <property type="entry name" value="5-AMINO-6-(5-PHOSPHO-D-RIBITYLAMINO)URACIL PHOSPHATASE YITU"/>
    <property type="match status" value="1"/>
</dbReference>
<dbReference type="NCBIfam" id="TIGR00099">
    <property type="entry name" value="Cof-subfamily"/>
    <property type="match status" value="1"/>
</dbReference>
<dbReference type="SFLD" id="SFLDS00003">
    <property type="entry name" value="Haloacid_Dehalogenase"/>
    <property type="match status" value="1"/>
</dbReference>
<keyword evidence="1" id="KW-0378">Hydrolase</keyword>
<organism evidence="1 2">
    <name type="scientific">Loigolactobacillus coryniformis subsp. coryniformis KCTC 3167 = DSM 20001</name>
    <dbReference type="NCBI Taxonomy" id="913848"/>
    <lineage>
        <taxon>Bacteria</taxon>
        <taxon>Bacillati</taxon>
        <taxon>Bacillota</taxon>
        <taxon>Bacilli</taxon>
        <taxon>Lactobacillales</taxon>
        <taxon>Lactobacillaceae</taxon>
        <taxon>Loigolactobacillus</taxon>
    </lineage>
</organism>
<proteinExistence type="predicted"/>